<evidence type="ECO:0000313" key="17">
    <source>
        <dbReference type="Proteomes" id="UP000762676"/>
    </source>
</evidence>
<keyword evidence="8" id="KW-0804">Transcription</keyword>
<name>A0AAV4FI91_9GAST</name>
<evidence type="ECO:0000256" key="4">
    <source>
        <dbReference type="ARBA" id="ARBA00022902"/>
    </source>
</evidence>
<dbReference type="GO" id="GO:0000981">
    <property type="term" value="F:DNA-binding transcription factor activity, RNA polymerase II-specific"/>
    <property type="evidence" value="ECO:0007669"/>
    <property type="project" value="InterPro"/>
</dbReference>
<keyword evidence="9 11" id="KW-0539">Nucleus</keyword>
<dbReference type="Pfam" id="PF00046">
    <property type="entry name" value="Homeodomain"/>
    <property type="match status" value="1"/>
</dbReference>
<keyword evidence="3" id="KW-0221">Differentiation</keyword>
<feature type="region of interest" description="Disordered" evidence="13">
    <location>
        <begin position="304"/>
        <end position="369"/>
    </location>
</feature>
<feature type="compositionally biased region" description="Low complexity" evidence="13">
    <location>
        <begin position="563"/>
        <end position="574"/>
    </location>
</feature>
<organism evidence="16 17">
    <name type="scientific">Elysia marginata</name>
    <dbReference type="NCBI Taxonomy" id="1093978"/>
    <lineage>
        <taxon>Eukaryota</taxon>
        <taxon>Metazoa</taxon>
        <taxon>Spiralia</taxon>
        <taxon>Lophotrochozoa</taxon>
        <taxon>Mollusca</taxon>
        <taxon>Gastropoda</taxon>
        <taxon>Heterobranchia</taxon>
        <taxon>Euthyneura</taxon>
        <taxon>Panpulmonata</taxon>
        <taxon>Sacoglossa</taxon>
        <taxon>Placobranchoidea</taxon>
        <taxon>Plakobranchidae</taxon>
        <taxon>Elysia</taxon>
    </lineage>
</organism>
<gene>
    <name evidence="16" type="ORF">ElyMa_002113300</name>
</gene>
<feature type="region of interest" description="Disordered" evidence="13">
    <location>
        <begin position="500"/>
        <end position="519"/>
    </location>
</feature>
<feature type="compositionally biased region" description="Basic and acidic residues" evidence="13">
    <location>
        <begin position="774"/>
        <end position="794"/>
    </location>
</feature>
<evidence type="ECO:0000313" key="16">
    <source>
        <dbReference type="EMBL" id="GFR72393.1"/>
    </source>
</evidence>
<feature type="compositionally biased region" description="Polar residues" evidence="13">
    <location>
        <begin position="740"/>
        <end position="749"/>
    </location>
</feature>
<proteinExistence type="inferred from homology"/>
<feature type="DNA-binding region" description="Homeobox" evidence="11">
    <location>
        <begin position="115"/>
        <end position="161"/>
    </location>
</feature>
<dbReference type="InterPro" id="IPR001356">
    <property type="entry name" value="HD"/>
</dbReference>
<feature type="region of interest" description="Disordered" evidence="13">
    <location>
        <begin position="729"/>
        <end position="813"/>
    </location>
</feature>
<dbReference type="InterPro" id="IPR009057">
    <property type="entry name" value="Homeodomain-like_sf"/>
</dbReference>
<keyword evidence="4" id="KW-0524">Neurogenesis</keyword>
<sequence>MPALCLKITASVNTGSVTLWLPRPDSVLVYSSNGNISKISNSNNNSNNNNNNSNIKDRVFKLVDRLQDVIFESGFKMRGADDTARSKTATERKKAVWIEEIKKQFEDGTIDRKLEELEKAFSQTHYPDVFMREDLAMRINLTEARVQVWFQNRRAKWRKSERFSQHPGADNSASSGGGLAPGSVQEQQLQQDTPTDLSYDDTETAGNAGDTHVIKADGDDEDMGEDIRVVEEISHDASEDSMDSARDRRFSLQSAHRAGSAVSCESAHCEGYGDDAGRPTVCYNAKDSITSNILSSADHFLDKPTRFPKIDQGAEEGDSQPARDAASFEALTSSTIATVKPGNESDDSNGNTNEELNEDEAETDKSSKGEVLVSLSNSGMNRTDSNLSGCQGRLYPDRYLSGRAGCGAEESPRRSPSRPPSSQDREKSSPTVSEDRPDKQQAHFSNRNSYQSPMLSPKLDLSNPFMFSRGVVGSVGGNHATSTSMFRPDFAASVLTSGTLRGSQETGSHHVPHPKLILNTPSSHAGLLLHELPPAPPHLPFMGRPPAVSPNERTASQSTSQNSPPLSLPGPSSLANLQQTSGSGIDIRTALSAAAVAAASSDHQALNFPASSALSLGAAGLSSYGGGGDPALVKNMLGLVPPLLFPAPDLGLMAAARLGRSSLPFTQSLLAASMGRSAAGFWPGLESSRLKSGYEALMTSRALFPTHHLAHPAFKGCLPFCPCCPPRSGGSNSAAATGSQDRGSGSTGVHSDRGTGVGGASGGAGGGGALLHGFAEHTTHSVAELRRRAKEHQESLVTSGADRPGPTSAAAAE</sequence>
<evidence type="ECO:0000256" key="13">
    <source>
        <dbReference type="SAM" id="MobiDB-lite"/>
    </source>
</evidence>
<dbReference type="CDD" id="cd00086">
    <property type="entry name" value="homeodomain"/>
    <property type="match status" value="1"/>
</dbReference>
<keyword evidence="6 11" id="KW-0238">DNA-binding</keyword>
<feature type="compositionally biased region" description="Basic and acidic residues" evidence="13">
    <location>
        <begin position="423"/>
        <end position="441"/>
    </location>
</feature>
<dbReference type="FunFam" id="1.10.10.60:FF:000679">
    <property type="entry name" value="Homeobox protein aristaless"/>
    <property type="match status" value="1"/>
</dbReference>
<dbReference type="AlphaFoldDB" id="A0AAV4FI91"/>
<comment type="subcellular location">
    <subcellularLocation>
        <location evidence="1 11 12">Nucleus</location>
    </subcellularLocation>
</comment>
<feature type="compositionally biased region" description="Low complexity" evidence="13">
    <location>
        <begin position="729"/>
        <end position="739"/>
    </location>
</feature>
<evidence type="ECO:0000256" key="2">
    <source>
        <dbReference type="ARBA" id="ARBA00022473"/>
    </source>
</evidence>
<dbReference type="GO" id="GO:1990837">
    <property type="term" value="F:sequence-specific double-stranded DNA binding"/>
    <property type="evidence" value="ECO:0007669"/>
    <property type="project" value="TreeGrafter"/>
</dbReference>
<evidence type="ECO:0000256" key="1">
    <source>
        <dbReference type="ARBA" id="ARBA00004123"/>
    </source>
</evidence>
<evidence type="ECO:0000259" key="15">
    <source>
        <dbReference type="PROSITE" id="PS50803"/>
    </source>
</evidence>
<feature type="region of interest" description="Disordered" evidence="13">
    <location>
        <begin position="401"/>
        <end position="456"/>
    </location>
</feature>
<dbReference type="SUPFAM" id="SSF46689">
    <property type="entry name" value="Homeodomain-like"/>
    <property type="match status" value="1"/>
</dbReference>
<dbReference type="PANTHER" id="PTHR46799:SF1">
    <property type="entry name" value="HOMEOBOX PROTEIN UNC-4 HOMOLOG"/>
    <property type="match status" value="1"/>
</dbReference>
<dbReference type="GO" id="GO:0007399">
    <property type="term" value="P:nervous system development"/>
    <property type="evidence" value="ECO:0007669"/>
    <property type="project" value="UniProtKB-KW"/>
</dbReference>
<dbReference type="PROSITE" id="PS50803">
    <property type="entry name" value="OAR"/>
    <property type="match status" value="1"/>
</dbReference>
<dbReference type="EMBL" id="BMAT01004367">
    <property type="protein sequence ID" value="GFR72393.1"/>
    <property type="molecule type" value="Genomic_DNA"/>
</dbReference>
<reference evidence="16 17" key="1">
    <citation type="journal article" date="2021" name="Elife">
        <title>Chloroplast acquisition without the gene transfer in kleptoplastic sea slugs, Plakobranchus ocellatus.</title>
        <authorList>
            <person name="Maeda T."/>
            <person name="Takahashi S."/>
            <person name="Yoshida T."/>
            <person name="Shimamura S."/>
            <person name="Takaki Y."/>
            <person name="Nagai Y."/>
            <person name="Toyoda A."/>
            <person name="Suzuki Y."/>
            <person name="Arimoto A."/>
            <person name="Ishii H."/>
            <person name="Satoh N."/>
            <person name="Nishiyama T."/>
            <person name="Hasebe M."/>
            <person name="Maruyama T."/>
            <person name="Minagawa J."/>
            <person name="Obokata J."/>
            <person name="Shigenobu S."/>
        </authorList>
    </citation>
    <scope>NUCLEOTIDE SEQUENCE [LARGE SCALE GENOMIC DNA]</scope>
</reference>
<evidence type="ECO:0000256" key="3">
    <source>
        <dbReference type="ARBA" id="ARBA00022782"/>
    </source>
</evidence>
<feature type="domain" description="Homeobox" evidence="14">
    <location>
        <begin position="113"/>
        <end position="160"/>
    </location>
</feature>
<comment type="similarity">
    <text evidence="10">Belongs to the paired homeobox family. Unc-4 subfamily.</text>
</comment>
<dbReference type="PROSITE" id="PS00027">
    <property type="entry name" value="HOMEOBOX_1"/>
    <property type="match status" value="1"/>
</dbReference>
<feature type="compositionally biased region" description="Polar residues" evidence="13">
    <location>
        <begin position="184"/>
        <end position="196"/>
    </location>
</feature>
<dbReference type="SMART" id="SM00389">
    <property type="entry name" value="HOX"/>
    <property type="match status" value="1"/>
</dbReference>
<accession>A0AAV4FI91</accession>
<protein>
    <submittedName>
        <fullName evidence="16">Homeobox protein aristaless-like</fullName>
    </submittedName>
</protein>
<dbReference type="InterPro" id="IPR017970">
    <property type="entry name" value="Homeobox_CS"/>
</dbReference>
<dbReference type="PANTHER" id="PTHR46799">
    <property type="entry name" value="HOMEOBOX PROTEIN UNC-4 HOMOLOG"/>
    <property type="match status" value="1"/>
</dbReference>
<evidence type="ECO:0000256" key="8">
    <source>
        <dbReference type="ARBA" id="ARBA00023163"/>
    </source>
</evidence>
<evidence type="ECO:0000256" key="12">
    <source>
        <dbReference type="RuleBase" id="RU000682"/>
    </source>
</evidence>
<dbReference type="PROSITE" id="PS50071">
    <property type="entry name" value="HOMEOBOX_2"/>
    <property type="match status" value="1"/>
</dbReference>
<feature type="compositionally biased region" description="Polar residues" evidence="13">
    <location>
        <begin position="442"/>
        <end position="454"/>
    </location>
</feature>
<feature type="domain" description="OAR" evidence="15">
    <location>
        <begin position="780"/>
        <end position="793"/>
    </location>
</feature>
<feature type="compositionally biased region" description="Gly residues" evidence="13">
    <location>
        <begin position="755"/>
        <end position="770"/>
    </location>
</feature>
<keyword evidence="17" id="KW-1185">Reference proteome</keyword>
<dbReference type="Proteomes" id="UP000762676">
    <property type="component" value="Unassembled WGS sequence"/>
</dbReference>
<evidence type="ECO:0000256" key="5">
    <source>
        <dbReference type="ARBA" id="ARBA00023015"/>
    </source>
</evidence>
<keyword evidence="5" id="KW-0805">Transcription regulation</keyword>
<feature type="region of interest" description="Disordered" evidence="13">
    <location>
        <begin position="527"/>
        <end position="579"/>
    </location>
</feature>
<feature type="compositionally biased region" description="Polar residues" evidence="13">
    <location>
        <begin position="551"/>
        <end position="562"/>
    </location>
</feature>
<dbReference type="InterPro" id="IPR003654">
    <property type="entry name" value="OAR_dom"/>
</dbReference>
<dbReference type="GO" id="GO:0005634">
    <property type="term" value="C:nucleus"/>
    <property type="evidence" value="ECO:0007669"/>
    <property type="project" value="UniProtKB-SubCell"/>
</dbReference>
<dbReference type="Gene3D" id="1.10.10.60">
    <property type="entry name" value="Homeodomain-like"/>
    <property type="match status" value="1"/>
</dbReference>
<evidence type="ECO:0000256" key="6">
    <source>
        <dbReference type="ARBA" id="ARBA00023125"/>
    </source>
</evidence>
<evidence type="ECO:0000256" key="9">
    <source>
        <dbReference type="ARBA" id="ARBA00023242"/>
    </source>
</evidence>
<evidence type="ECO:0000259" key="14">
    <source>
        <dbReference type="PROSITE" id="PS50071"/>
    </source>
</evidence>
<evidence type="ECO:0000256" key="11">
    <source>
        <dbReference type="PROSITE-ProRule" id="PRU00108"/>
    </source>
</evidence>
<feature type="region of interest" description="Disordered" evidence="13">
    <location>
        <begin position="159"/>
        <end position="223"/>
    </location>
</feature>
<keyword evidence="7 11" id="KW-0371">Homeobox</keyword>
<dbReference type="GO" id="GO:0030154">
    <property type="term" value="P:cell differentiation"/>
    <property type="evidence" value="ECO:0007669"/>
    <property type="project" value="UniProtKB-KW"/>
</dbReference>
<keyword evidence="2" id="KW-0217">Developmental protein</keyword>
<evidence type="ECO:0000256" key="7">
    <source>
        <dbReference type="ARBA" id="ARBA00023155"/>
    </source>
</evidence>
<evidence type="ECO:0000256" key="10">
    <source>
        <dbReference type="ARBA" id="ARBA00038351"/>
    </source>
</evidence>
<comment type="caution">
    <text evidence="16">The sequence shown here is derived from an EMBL/GenBank/DDBJ whole genome shotgun (WGS) entry which is preliminary data.</text>
</comment>